<dbReference type="InterPro" id="IPR029058">
    <property type="entry name" value="AB_hydrolase_fold"/>
</dbReference>
<comment type="similarity">
    <text evidence="1">Belongs to the peptidase S33 family.</text>
</comment>
<dbReference type="InterPro" id="IPR002410">
    <property type="entry name" value="Peptidase_S33"/>
</dbReference>
<dbReference type="InterPro" id="IPR000073">
    <property type="entry name" value="AB_hydrolase_1"/>
</dbReference>
<dbReference type="RefSeq" id="XP_060302324.1">
    <property type="nucleotide sequence ID" value="XM_060443321.1"/>
</dbReference>
<dbReference type="InterPro" id="IPR051601">
    <property type="entry name" value="Serine_prot/Carboxylest_S33"/>
</dbReference>
<dbReference type="GeneID" id="85326591"/>
<dbReference type="PANTHER" id="PTHR43248">
    <property type="entry name" value="2-SUCCINYL-6-HYDROXY-2,4-CYCLOHEXADIENE-1-CARBOXYLATE SYNTHASE"/>
    <property type="match status" value="1"/>
</dbReference>
<feature type="domain" description="AB hydrolase-1" evidence="3">
    <location>
        <begin position="73"/>
        <end position="221"/>
    </location>
</feature>
<keyword evidence="5" id="KW-1185">Reference proteome</keyword>
<dbReference type="EMBL" id="JAUIRO010000001">
    <property type="protein sequence ID" value="KAK0733447.1"/>
    <property type="molecule type" value="Genomic_DNA"/>
</dbReference>
<evidence type="ECO:0000313" key="5">
    <source>
        <dbReference type="Proteomes" id="UP001172101"/>
    </source>
</evidence>
<dbReference type="GO" id="GO:0006508">
    <property type="term" value="P:proteolysis"/>
    <property type="evidence" value="ECO:0007669"/>
    <property type="project" value="InterPro"/>
</dbReference>
<evidence type="ECO:0000313" key="4">
    <source>
        <dbReference type="EMBL" id="KAK0733447.1"/>
    </source>
</evidence>
<proteinExistence type="inferred from homology"/>
<dbReference type="Proteomes" id="UP001172101">
    <property type="component" value="Unassembled WGS sequence"/>
</dbReference>
<dbReference type="SUPFAM" id="SSF53474">
    <property type="entry name" value="alpha/beta-Hydrolases"/>
    <property type="match status" value="1"/>
</dbReference>
<dbReference type="Pfam" id="PF00561">
    <property type="entry name" value="Abhydrolase_1"/>
    <property type="match status" value="1"/>
</dbReference>
<reference evidence="4" key="1">
    <citation type="submission" date="2023-06" db="EMBL/GenBank/DDBJ databases">
        <title>Genome-scale phylogeny and comparative genomics of the fungal order Sordariales.</title>
        <authorList>
            <consortium name="Lawrence Berkeley National Laboratory"/>
            <person name="Hensen N."/>
            <person name="Bonometti L."/>
            <person name="Westerberg I."/>
            <person name="Brannstrom I.O."/>
            <person name="Guillou S."/>
            <person name="Cros-Aarteil S."/>
            <person name="Calhoun S."/>
            <person name="Haridas S."/>
            <person name="Kuo A."/>
            <person name="Mondo S."/>
            <person name="Pangilinan J."/>
            <person name="Riley R."/>
            <person name="LaButti K."/>
            <person name="Andreopoulos B."/>
            <person name="Lipzen A."/>
            <person name="Chen C."/>
            <person name="Yanf M."/>
            <person name="Daum C."/>
            <person name="Ng V."/>
            <person name="Clum A."/>
            <person name="Steindorff A."/>
            <person name="Ohm R."/>
            <person name="Martin F."/>
            <person name="Silar P."/>
            <person name="Natvig D."/>
            <person name="Lalanne C."/>
            <person name="Gautier V."/>
            <person name="Ament-velasquez S.L."/>
            <person name="Kruys A."/>
            <person name="Hutchinson M.I."/>
            <person name="Powell A.J."/>
            <person name="Barry K."/>
            <person name="Miller A.N."/>
            <person name="Grigoriev I.V."/>
            <person name="Debuchy R."/>
            <person name="Gladieux P."/>
            <person name="Thoren M.H."/>
            <person name="Johannesson H."/>
        </authorList>
    </citation>
    <scope>NUCLEOTIDE SEQUENCE</scope>
    <source>
        <strain evidence="4">SMH2392-1A</strain>
    </source>
</reference>
<gene>
    <name evidence="4" type="ORF">B0T26DRAFT_736393</name>
</gene>
<evidence type="ECO:0000256" key="2">
    <source>
        <dbReference type="ARBA" id="ARBA00022801"/>
    </source>
</evidence>
<keyword evidence="2 4" id="KW-0378">Hydrolase</keyword>
<dbReference type="AlphaFoldDB" id="A0AA40ECP2"/>
<dbReference type="GO" id="GO:0008233">
    <property type="term" value="F:peptidase activity"/>
    <property type="evidence" value="ECO:0007669"/>
    <property type="project" value="InterPro"/>
</dbReference>
<accession>A0AA40ECP2</accession>
<name>A0AA40ECP2_9PEZI</name>
<comment type="caution">
    <text evidence="4">The sequence shown here is derived from an EMBL/GenBank/DDBJ whole genome shotgun (WGS) entry which is preliminary data.</text>
</comment>
<evidence type="ECO:0000256" key="1">
    <source>
        <dbReference type="ARBA" id="ARBA00010088"/>
    </source>
</evidence>
<dbReference type="PANTHER" id="PTHR43248:SF2">
    <property type="entry name" value="PROLYL AMINOPEPTIDASE"/>
    <property type="match status" value="1"/>
</dbReference>
<organism evidence="4 5">
    <name type="scientific">Lasiosphaeria miniovina</name>
    <dbReference type="NCBI Taxonomy" id="1954250"/>
    <lineage>
        <taxon>Eukaryota</taxon>
        <taxon>Fungi</taxon>
        <taxon>Dikarya</taxon>
        <taxon>Ascomycota</taxon>
        <taxon>Pezizomycotina</taxon>
        <taxon>Sordariomycetes</taxon>
        <taxon>Sordariomycetidae</taxon>
        <taxon>Sordariales</taxon>
        <taxon>Lasiosphaeriaceae</taxon>
        <taxon>Lasiosphaeria</taxon>
    </lineage>
</organism>
<dbReference type="Gene3D" id="3.40.50.1820">
    <property type="entry name" value="alpha/beta hydrolase"/>
    <property type="match status" value="1"/>
</dbReference>
<protein>
    <submittedName>
        <fullName evidence="4">Alpha/Beta hydrolase protein</fullName>
    </submittedName>
</protein>
<sequence length="476" mass="52851">MAAVIQPARLISQRAHLVPGKLHVTELFFEVPKNYANSAAGTLKLFGRSVRKHERPIVTPSPSDLDKRDKKPYLVYLEGGPGFGNREPQESTLTRYALDRGYQMLFLDYRGTGLSTPVNVDALLAEGGPQEQANYLKLFRADNIVRDAEAVRKCLTADFPPEKKPWSVFGQSFGGFVSLTYLSKHPEGLREVFMTGGLAPIRRTADDVYRATYKKVAERNRAYYRKFPKDVAAVRRIVDHITASAKPIPLPAGGELTVGRLLSLGLSFGSHGGLDLVHAAILKLDADLDQFGALTRAALTTVEQLIPFDTNPIYAILHEAIYCHSPGLASQWAAFRVGKELPSFAWLAKDPPLSPSTGKSEPLEPLYFSGEMVFPFHFSGSYPELFRIQAAADILASHDGWEDLYDEAQLARNAVPVYAASFVDDMYVDFELARETAALVKGIRVFETNTLYHNAIRARADEVMAQLFRLRDDTID</sequence>
<dbReference type="PRINTS" id="PR00793">
    <property type="entry name" value="PROAMNOPTASE"/>
</dbReference>
<evidence type="ECO:0000259" key="3">
    <source>
        <dbReference type="Pfam" id="PF00561"/>
    </source>
</evidence>